<dbReference type="Gene3D" id="3.30.420.40">
    <property type="match status" value="1"/>
</dbReference>
<dbReference type="InterPro" id="IPR002821">
    <property type="entry name" value="Hydantoinase_A"/>
</dbReference>
<evidence type="ECO:0000259" key="1">
    <source>
        <dbReference type="Pfam" id="PF01968"/>
    </source>
</evidence>
<dbReference type="PANTHER" id="PTHR11365:SF10">
    <property type="entry name" value="HYDANTOINASE_OXOPROLINASE"/>
    <property type="match status" value="1"/>
</dbReference>
<dbReference type="PANTHER" id="PTHR11365">
    <property type="entry name" value="5-OXOPROLINASE RELATED"/>
    <property type="match status" value="1"/>
</dbReference>
<dbReference type="RefSeq" id="WP_106564088.1">
    <property type="nucleotide sequence ID" value="NZ_PYAU01000001.1"/>
</dbReference>
<evidence type="ECO:0000313" key="5">
    <source>
        <dbReference type="Proteomes" id="UP000241203"/>
    </source>
</evidence>
<dbReference type="InterPro" id="IPR043129">
    <property type="entry name" value="ATPase_NBD"/>
</dbReference>
<feature type="domain" description="Hydantoinase A/oxoprolinase" evidence="1">
    <location>
        <begin position="202"/>
        <end position="366"/>
    </location>
</feature>
<dbReference type="SUPFAM" id="SSF53067">
    <property type="entry name" value="Actin-like ATPase domain"/>
    <property type="match status" value="1"/>
</dbReference>
<protein>
    <submittedName>
        <fullName evidence="4">Hydantoinase/oxoprolinase family protein</fullName>
    </submittedName>
    <submittedName>
        <fullName evidence="3">Hydantoinase/oxoprolinase-like protein</fullName>
    </submittedName>
</protein>
<reference evidence="4 6" key="2">
    <citation type="submission" date="2018-12" db="EMBL/GenBank/DDBJ databases">
        <authorList>
            <person name="hu s."/>
            <person name="Xu Y."/>
            <person name="Xu B."/>
            <person name="Li F."/>
        </authorList>
    </citation>
    <scope>NUCLEOTIDE SEQUENCE [LARGE SCALE GENOMIC DNA]</scope>
    <source>
        <strain evidence="4 6">KSW2-17</strain>
    </source>
</reference>
<dbReference type="Pfam" id="PF01968">
    <property type="entry name" value="Hydantoinase_A"/>
    <property type="match status" value="1"/>
</dbReference>
<dbReference type="OrthoDB" id="9768323at2"/>
<gene>
    <name evidence="3" type="ORF">CLV49_2820</name>
    <name evidence="4" type="ORF">ELQ93_05140</name>
</gene>
<dbReference type="Pfam" id="PF05378">
    <property type="entry name" value="Hydant_A_N"/>
    <property type="match status" value="1"/>
</dbReference>
<name>A0A2P8GYZ4_9MICO</name>
<dbReference type="Proteomes" id="UP000268291">
    <property type="component" value="Unassembled WGS sequence"/>
</dbReference>
<comment type="caution">
    <text evidence="3">The sequence shown here is derived from an EMBL/GenBank/DDBJ whole genome shotgun (WGS) entry which is preliminary data.</text>
</comment>
<dbReference type="InterPro" id="IPR008040">
    <property type="entry name" value="Hydant_A_N"/>
</dbReference>
<dbReference type="GO" id="GO:0016787">
    <property type="term" value="F:hydrolase activity"/>
    <property type="evidence" value="ECO:0007669"/>
    <property type="project" value="InterPro"/>
</dbReference>
<feature type="domain" description="Hydantoinase/oxoprolinase N-terminal" evidence="2">
    <location>
        <begin position="13"/>
        <end position="181"/>
    </location>
</feature>
<organism evidence="3 5">
    <name type="scientific">Labedella gwakjiensis</name>
    <dbReference type="NCBI Taxonomy" id="390269"/>
    <lineage>
        <taxon>Bacteria</taxon>
        <taxon>Bacillati</taxon>
        <taxon>Actinomycetota</taxon>
        <taxon>Actinomycetes</taxon>
        <taxon>Micrococcales</taxon>
        <taxon>Microbacteriaceae</taxon>
        <taxon>Labedella</taxon>
    </lineage>
</organism>
<dbReference type="AlphaFoldDB" id="A0A2P8GYZ4"/>
<evidence type="ECO:0000259" key="2">
    <source>
        <dbReference type="Pfam" id="PF05378"/>
    </source>
</evidence>
<dbReference type="EMBL" id="PYAU01000001">
    <property type="protein sequence ID" value="PSL39186.1"/>
    <property type="molecule type" value="Genomic_DNA"/>
</dbReference>
<proteinExistence type="predicted"/>
<dbReference type="Proteomes" id="UP000241203">
    <property type="component" value="Unassembled WGS sequence"/>
</dbReference>
<evidence type="ECO:0000313" key="6">
    <source>
        <dbReference type="Proteomes" id="UP000268291"/>
    </source>
</evidence>
<accession>A0A2P8GYZ4</accession>
<evidence type="ECO:0000313" key="3">
    <source>
        <dbReference type="EMBL" id="PSL39186.1"/>
    </source>
</evidence>
<dbReference type="EMBL" id="RZGY01000001">
    <property type="protein sequence ID" value="RUQ86382.1"/>
    <property type="molecule type" value="Genomic_DNA"/>
</dbReference>
<reference evidence="3 5" key="1">
    <citation type="submission" date="2018-03" db="EMBL/GenBank/DDBJ databases">
        <title>Genomic Encyclopedia of Archaeal and Bacterial Type Strains, Phase II (KMG-II): from individual species to whole genera.</title>
        <authorList>
            <person name="Goeker M."/>
        </authorList>
    </citation>
    <scope>NUCLEOTIDE SEQUENCE [LARGE SCALE GENOMIC DNA]</scope>
    <source>
        <strain evidence="3 5">DSM 21548</strain>
    </source>
</reference>
<sequence>MSARDLSVRDLSVGIDVGGTNTDAVALDDAGTVIAWTKQATTVDVTGGIRAALAAVLADIGSRRDDVSRVMLGTTHATNAIVRRRDLGRVAVIRLGAPASTDFPPLAGWPADLRDTVLAGSLLAGGGHLVDGYPISRLDLDEVRRFLDGLGGRVDAVAVCGIFSPSFPDQELEVAAVARELLGPDIPISLSHEVGELGLLERENATVLNAALYRVAREVTHALLVAVADERLDAETFFAQNDGTLMAVDYAARYPVLTIGSGPANSIRGAARLSGAENAIVVDVGGTTSDLGVLVDRFPRESTLPREIGGVRTNFRMPDILSLGVGGGTIVDLANGVPLSDSVGHRITEEALLFGGDTATLTDAASVEAPGTIAAHDLPPLDRATRAALVAALAVARDRVESAVERMSLGRTNLPLVVVGGGGFLVPDSVSGASDVLRPERGNVANAVGAAIALAGGRADQMCDYADRVAAIDAASRQAIDRAIQAGADPRSVEVVDVLETPVSYSTRPTLKVSVKAAGPLARIEQRTDTPAPPVSYSTKGTS</sequence>
<evidence type="ECO:0000313" key="4">
    <source>
        <dbReference type="EMBL" id="RUQ86382.1"/>
    </source>
</evidence>
<dbReference type="InterPro" id="IPR045079">
    <property type="entry name" value="Oxoprolinase-like"/>
</dbReference>
<keyword evidence="6" id="KW-1185">Reference proteome</keyword>